<dbReference type="RefSeq" id="WP_036090409.1">
    <property type="nucleotide sequence ID" value="NZ_BJEY01000017.1"/>
</dbReference>
<reference evidence="1 2" key="1">
    <citation type="submission" date="2016-11" db="EMBL/GenBank/DDBJ databases">
        <title>Whole Genome Sequence of Listeria newyorkensis.</title>
        <authorList>
            <person name="Frink S."/>
            <person name="Morales C."/>
            <person name="Kiang D."/>
        </authorList>
    </citation>
    <scope>NUCLEOTIDE SEQUENCE [LARGE SCALE GENOMIC DNA]</scope>
    <source>
        <strain evidence="1 2">F1604011-044</strain>
    </source>
</reference>
<name>A0ABX4XQD8_9LIST</name>
<proteinExistence type="predicted"/>
<dbReference type="EMBL" id="MPDH01000003">
    <property type="protein sequence ID" value="PNP93814.1"/>
    <property type="molecule type" value="Genomic_DNA"/>
</dbReference>
<gene>
    <name evidence="1" type="ORF">BMT55_03325</name>
</gene>
<evidence type="ECO:0000313" key="1">
    <source>
        <dbReference type="EMBL" id="PNP93814.1"/>
    </source>
</evidence>
<accession>A0ABX4XQD8</accession>
<protein>
    <submittedName>
        <fullName evidence="1">Uncharacterized protein</fullName>
    </submittedName>
</protein>
<dbReference type="Proteomes" id="UP000236500">
    <property type="component" value="Unassembled WGS sequence"/>
</dbReference>
<sequence length="126" mass="14504">MKTFFVKDLDGWQRVQEELLLFCQRSNMQTKIMEEENLWCIKMKRKGITKSTLTVRMTLLEDSMLVEVGKTAWKGKLATLGILSVPIWNVIYIGGATVGGIVQVKMYRKVAQMVQEHLEKQKIQGL</sequence>
<keyword evidence="2" id="KW-1185">Reference proteome</keyword>
<organism evidence="1 2">
    <name type="scientific">Listeria newyorkensis</name>
    <dbReference type="NCBI Taxonomy" id="1497681"/>
    <lineage>
        <taxon>Bacteria</taxon>
        <taxon>Bacillati</taxon>
        <taxon>Bacillota</taxon>
        <taxon>Bacilli</taxon>
        <taxon>Bacillales</taxon>
        <taxon>Listeriaceae</taxon>
        <taxon>Listeria</taxon>
    </lineage>
</organism>
<evidence type="ECO:0000313" key="2">
    <source>
        <dbReference type="Proteomes" id="UP000236500"/>
    </source>
</evidence>
<comment type="caution">
    <text evidence="1">The sequence shown here is derived from an EMBL/GenBank/DDBJ whole genome shotgun (WGS) entry which is preliminary data.</text>
</comment>